<dbReference type="PANTHER" id="PTHR37822">
    <property type="entry name" value="SPORE PHOTOPRODUCT LYASE-RELATED"/>
    <property type="match status" value="1"/>
</dbReference>
<dbReference type="SUPFAM" id="SSF53167">
    <property type="entry name" value="Purine and uridine phosphorylases"/>
    <property type="match status" value="1"/>
</dbReference>
<sequence>MLYIVTALKPEAQAFVDYHKLKKSKLNNFTTFSNDTITLIISGIGVEKARLATQTLINNFDITDEDTYLNVGICAASRNYNIGDLIECGGVVYEEMEYIFDSDKPVIHCENNEANSAIYPLVDMESYGFYDAVVHNPAIKKFHILKVVSDHFEPQKVTKEETKSLLFNVIDAINETIK</sequence>
<dbReference type="AlphaFoldDB" id="A0A7C3BZI1"/>
<dbReference type="EMBL" id="DRNH01000084">
    <property type="protein sequence ID" value="HFB53399.1"/>
    <property type="molecule type" value="Genomic_DNA"/>
</dbReference>
<dbReference type="GO" id="GO:0009116">
    <property type="term" value="P:nucleoside metabolic process"/>
    <property type="evidence" value="ECO:0007669"/>
    <property type="project" value="InterPro"/>
</dbReference>
<dbReference type="InterPro" id="IPR049539">
    <property type="entry name" value="SPL"/>
</dbReference>
<dbReference type="PANTHER" id="PTHR37822:SF2">
    <property type="entry name" value="SPORE PHOTOPRODUCT LYASE"/>
    <property type="match status" value="1"/>
</dbReference>
<dbReference type="InterPro" id="IPR035994">
    <property type="entry name" value="Nucleoside_phosphorylase_sf"/>
</dbReference>
<evidence type="ECO:0008006" key="2">
    <source>
        <dbReference type="Google" id="ProtNLM"/>
    </source>
</evidence>
<accession>A0A7C3BZI1</accession>
<dbReference type="GO" id="GO:0051539">
    <property type="term" value="F:4 iron, 4 sulfur cluster binding"/>
    <property type="evidence" value="ECO:0007669"/>
    <property type="project" value="TreeGrafter"/>
</dbReference>
<dbReference type="Proteomes" id="UP000886390">
    <property type="component" value="Unassembled WGS sequence"/>
</dbReference>
<gene>
    <name evidence="1" type="ORF">ENJ67_01585</name>
</gene>
<dbReference type="GO" id="GO:0042601">
    <property type="term" value="C:endospore-forming forespore"/>
    <property type="evidence" value="ECO:0007669"/>
    <property type="project" value="TreeGrafter"/>
</dbReference>
<proteinExistence type="predicted"/>
<protein>
    <recommendedName>
        <fullName evidence="2">Nucleoside phosphorylase domain-containing protein</fullName>
    </recommendedName>
</protein>
<organism evidence="1">
    <name type="scientific">Sulfurimonas autotrophica</name>
    <dbReference type="NCBI Taxonomy" id="202747"/>
    <lineage>
        <taxon>Bacteria</taxon>
        <taxon>Pseudomonadati</taxon>
        <taxon>Campylobacterota</taxon>
        <taxon>Epsilonproteobacteria</taxon>
        <taxon>Campylobacterales</taxon>
        <taxon>Sulfurimonadaceae</taxon>
        <taxon>Sulfurimonas</taxon>
    </lineage>
</organism>
<reference evidence="1" key="1">
    <citation type="journal article" date="2020" name="mSystems">
        <title>Genome- and Community-Level Interaction Insights into Carbon Utilization and Element Cycling Functions of Hydrothermarchaeota in Hydrothermal Sediment.</title>
        <authorList>
            <person name="Zhou Z."/>
            <person name="Liu Y."/>
            <person name="Xu W."/>
            <person name="Pan J."/>
            <person name="Luo Z.H."/>
            <person name="Li M."/>
        </authorList>
    </citation>
    <scope>NUCLEOTIDE SEQUENCE [LARGE SCALE GENOMIC DNA]</scope>
    <source>
        <strain evidence="1">HyVt-507</strain>
    </source>
</reference>
<evidence type="ECO:0000313" key="1">
    <source>
        <dbReference type="EMBL" id="HFB53399.1"/>
    </source>
</evidence>
<dbReference type="GO" id="GO:0003913">
    <property type="term" value="F:DNA photolyase activity"/>
    <property type="evidence" value="ECO:0007669"/>
    <property type="project" value="TreeGrafter"/>
</dbReference>
<dbReference type="GO" id="GO:1904047">
    <property type="term" value="F:S-adenosyl-L-methionine binding"/>
    <property type="evidence" value="ECO:0007669"/>
    <property type="project" value="TreeGrafter"/>
</dbReference>
<comment type="caution">
    <text evidence="1">The sequence shown here is derived from an EMBL/GenBank/DDBJ whole genome shotgun (WGS) entry which is preliminary data.</text>
</comment>
<dbReference type="Gene3D" id="3.40.50.1580">
    <property type="entry name" value="Nucleoside phosphorylase domain"/>
    <property type="match status" value="1"/>
</dbReference>
<name>A0A7C3BZI1_9BACT</name>